<reference evidence="2 3" key="1">
    <citation type="submission" date="2024-02" db="EMBL/GenBank/DDBJ databases">
        <title>De novo assembly and annotation of 12 fungi associated with fruit tree decline syndrome in Ontario, Canada.</title>
        <authorList>
            <person name="Sulman M."/>
            <person name="Ellouze W."/>
            <person name="Ilyukhin E."/>
        </authorList>
    </citation>
    <scope>NUCLEOTIDE SEQUENCE [LARGE SCALE GENOMIC DNA]</scope>
    <source>
        <strain evidence="2 3">M42-189</strain>
    </source>
</reference>
<dbReference type="InterPro" id="IPR051783">
    <property type="entry name" value="NAD(P)-dependent_oxidoreduct"/>
</dbReference>
<evidence type="ECO:0000313" key="2">
    <source>
        <dbReference type="EMBL" id="KAL1595202.1"/>
    </source>
</evidence>
<keyword evidence="3" id="KW-1185">Reference proteome</keyword>
<proteinExistence type="predicted"/>
<gene>
    <name evidence="2" type="ORF">SLS60_009890</name>
</gene>
<organism evidence="2 3">
    <name type="scientific">Paraconiothyrium brasiliense</name>
    <dbReference type="NCBI Taxonomy" id="300254"/>
    <lineage>
        <taxon>Eukaryota</taxon>
        <taxon>Fungi</taxon>
        <taxon>Dikarya</taxon>
        <taxon>Ascomycota</taxon>
        <taxon>Pezizomycotina</taxon>
        <taxon>Dothideomycetes</taxon>
        <taxon>Pleosporomycetidae</taxon>
        <taxon>Pleosporales</taxon>
        <taxon>Massarineae</taxon>
        <taxon>Didymosphaeriaceae</taxon>
        <taxon>Paraconiothyrium</taxon>
    </lineage>
</organism>
<protein>
    <recommendedName>
        <fullName evidence="1">NAD(P)-binding domain-containing protein</fullName>
    </recommendedName>
</protein>
<dbReference type="PANTHER" id="PTHR48079:SF6">
    <property type="entry name" value="NAD(P)-BINDING DOMAIN-CONTAINING PROTEIN-RELATED"/>
    <property type="match status" value="1"/>
</dbReference>
<dbReference type="EMBL" id="JAKJXO020000016">
    <property type="protein sequence ID" value="KAL1595202.1"/>
    <property type="molecule type" value="Genomic_DNA"/>
</dbReference>
<name>A0ABR3QSR8_9PLEO</name>
<accession>A0ABR3QSR8</accession>
<dbReference type="InterPro" id="IPR036291">
    <property type="entry name" value="NAD(P)-bd_dom_sf"/>
</dbReference>
<feature type="domain" description="NAD(P)-binding" evidence="1">
    <location>
        <begin position="19"/>
        <end position="110"/>
    </location>
</feature>
<sequence>MFSASSELDTDFTHLAPYVKALKQAQPDWPVTAYVRSSKPEAELKASLGADNIIVGDFSDYEKIKKISKEHDIVVNAGNSFTEEPVAAIIAGLKEKDSATKGKLIHISGAGNFIDFGTSGNFNTESKVWNDSKQEDIKAITKDMFNGKSDVPVLEAGSAIDTYIVCPSVVYGGASISSPTKGIGYTLLTSNAKPLGYVPYVGDGTAVLSTCHVLDLVDFLVKITKHAAEGPASGTAYSRYYMLETSRVQWKDLATELAKAMHARGLVQSSEPKAVPFEQAGEGEVKHLVAANMLIEGERAAALGFEAKQPSILVQIHEDLKVVPI</sequence>
<dbReference type="Pfam" id="PF13460">
    <property type="entry name" value="NAD_binding_10"/>
    <property type="match status" value="1"/>
</dbReference>
<evidence type="ECO:0000313" key="3">
    <source>
        <dbReference type="Proteomes" id="UP001521785"/>
    </source>
</evidence>
<dbReference type="Proteomes" id="UP001521785">
    <property type="component" value="Unassembled WGS sequence"/>
</dbReference>
<comment type="caution">
    <text evidence="2">The sequence shown here is derived from an EMBL/GenBank/DDBJ whole genome shotgun (WGS) entry which is preliminary data.</text>
</comment>
<dbReference type="PANTHER" id="PTHR48079">
    <property type="entry name" value="PROTEIN YEEZ"/>
    <property type="match status" value="1"/>
</dbReference>
<evidence type="ECO:0000259" key="1">
    <source>
        <dbReference type="Pfam" id="PF13460"/>
    </source>
</evidence>
<dbReference type="InterPro" id="IPR016040">
    <property type="entry name" value="NAD(P)-bd_dom"/>
</dbReference>
<dbReference type="SUPFAM" id="SSF51735">
    <property type="entry name" value="NAD(P)-binding Rossmann-fold domains"/>
    <property type="match status" value="1"/>
</dbReference>
<dbReference type="Gene3D" id="3.40.50.720">
    <property type="entry name" value="NAD(P)-binding Rossmann-like Domain"/>
    <property type="match status" value="1"/>
</dbReference>